<feature type="region of interest" description="Disordered" evidence="1">
    <location>
        <begin position="121"/>
        <end position="140"/>
    </location>
</feature>
<accession>A0A2T8IHR8</accession>
<protein>
    <submittedName>
        <fullName evidence="2">Uncharacterized protein</fullName>
    </submittedName>
</protein>
<gene>
    <name evidence="2" type="ORF">PAHAL_6G274200</name>
</gene>
<name>A0A2T8IHR8_9POAL</name>
<evidence type="ECO:0000256" key="1">
    <source>
        <dbReference type="SAM" id="MobiDB-lite"/>
    </source>
</evidence>
<proteinExistence type="predicted"/>
<evidence type="ECO:0000313" key="2">
    <source>
        <dbReference type="EMBL" id="PVH37228.1"/>
    </source>
</evidence>
<dbReference type="Gramene" id="PVH37228">
    <property type="protein sequence ID" value="PVH37228"/>
    <property type="gene ID" value="PAHAL_6G274200"/>
</dbReference>
<dbReference type="EMBL" id="CM008051">
    <property type="protein sequence ID" value="PVH37228.1"/>
    <property type="molecule type" value="Genomic_DNA"/>
</dbReference>
<sequence>MPHFPFSNLQQSSGSELLTYFKVTACQRSTVPTATPPPPSLPSPLPVSAALLASPQRRPTWEKRTSATSASQRMESSYAFLSRPFRRLENKILVSIRCSTTFPRPMACPSDRSHRLAPFLARHSSSERNPPPSNRRISGSSRPFLLSLPSVAASPVVVRAVA</sequence>
<organism evidence="2">
    <name type="scientific">Panicum hallii</name>
    <dbReference type="NCBI Taxonomy" id="206008"/>
    <lineage>
        <taxon>Eukaryota</taxon>
        <taxon>Viridiplantae</taxon>
        <taxon>Streptophyta</taxon>
        <taxon>Embryophyta</taxon>
        <taxon>Tracheophyta</taxon>
        <taxon>Spermatophyta</taxon>
        <taxon>Magnoliopsida</taxon>
        <taxon>Liliopsida</taxon>
        <taxon>Poales</taxon>
        <taxon>Poaceae</taxon>
        <taxon>PACMAD clade</taxon>
        <taxon>Panicoideae</taxon>
        <taxon>Panicodae</taxon>
        <taxon>Paniceae</taxon>
        <taxon>Panicinae</taxon>
        <taxon>Panicum</taxon>
        <taxon>Panicum sect. Panicum</taxon>
    </lineage>
</organism>
<dbReference type="Proteomes" id="UP000243499">
    <property type="component" value="Chromosome 6"/>
</dbReference>
<reference evidence="2" key="1">
    <citation type="submission" date="2018-04" db="EMBL/GenBank/DDBJ databases">
        <title>WGS assembly of Panicum hallii.</title>
        <authorList>
            <person name="Lovell J."/>
            <person name="Jenkins J."/>
            <person name="Lowry D."/>
            <person name="Mamidi S."/>
            <person name="Sreedasyam A."/>
            <person name="Weng X."/>
            <person name="Barry K."/>
            <person name="Bonette J."/>
            <person name="Campitelli B."/>
            <person name="Daum C."/>
            <person name="Gordon S."/>
            <person name="Gould B."/>
            <person name="Lipzen A."/>
            <person name="Macqueen A."/>
            <person name="Palacio-Mejia J."/>
            <person name="Plott C."/>
            <person name="Shakirov E."/>
            <person name="Shu S."/>
            <person name="Yoshinaga Y."/>
            <person name="Zane M."/>
            <person name="Rokhsar D."/>
            <person name="Grimwood J."/>
            <person name="Schmutz J."/>
            <person name="Juenger T."/>
        </authorList>
    </citation>
    <scope>NUCLEOTIDE SEQUENCE [LARGE SCALE GENOMIC DNA]</scope>
    <source>
        <strain evidence="2">FIL2</strain>
    </source>
</reference>
<dbReference type="AlphaFoldDB" id="A0A2T8IHR8"/>